<reference evidence="2" key="1">
    <citation type="journal article" date="2004" name="Environ. Microbiol.">
        <title>The genome of Desulfotalea psychrophila, a sulfate-reducing bacterium from permanently cold Arctic sediments.</title>
        <authorList>
            <person name="Rabus R."/>
            <person name="Ruepp A."/>
            <person name="Frickey T."/>
            <person name="Rattei T."/>
            <person name="Fartmann B."/>
            <person name="Stark M."/>
            <person name="Bauer M."/>
            <person name="Zibat A."/>
            <person name="Lombardot T."/>
            <person name="Becker I."/>
            <person name="Amann J."/>
            <person name="Gellner K."/>
            <person name="Teeling H."/>
            <person name="Leuschner W.D."/>
            <person name="Gloeckner F.-O."/>
            <person name="Lupas A.N."/>
            <person name="Amann R."/>
            <person name="Klenk H.-P."/>
        </authorList>
    </citation>
    <scope>NUCLEOTIDE SEQUENCE [LARGE SCALE GENOMIC DNA]</scope>
    <source>
        <strain evidence="2">DSM 12343 / LSv54</strain>
    </source>
</reference>
<dbReference type="eggNOG" id="COG0737">
    <property type="taxonomic scope" value="Bacteria"/>
</dbReference>
<name>Q6AL68_DESPS</name>
<dbReference type="KEGG" id="dps:DP2178"/>
<keyword evidence="2" id="KW-1185">Reference proteome</keyword>
<dbReference type="SUPFAM" id="SSF56300">
    <property type="entry name" value="Metallo-dependent phosphatases"/>
    <property type="match status" value="1"/>
</dbReference>
<dbReference type="InterPro" id="IPR029052">
    <property type="entry name" value="Metallo-depent_PP-like"/>
</dbReference>
<organism evidence="1 2">
    <name type="scientific">Desulfotalea psychrophila (strain LSv54 / DSM 12343)</name>
    <dbReference type="NCBI Taxonomy" id="177439"/>
    <lineage>
        <taxon>Bacteria</taxon>
        <taxon>Pseudomonadati</taxon>
        <taxon>Thermodesulfobacteriota</taxon>
        <taxon>Desulfobulbia</taxon>
        <taxon>Desulfobulbales</taxon>
        <taxon>Desulfocapsaceae</taxon>
        <taxon>Desulfotalea</taxon>
    </lineage>
</organism>
<dbReference type="HOGENOM" id="CLU_2179614_0_0_7"/>
<dbReference type="Proteomes" id="UP000000602">
    <property type="component" value="Chromosome"/>
</dbReference>
<proteinExistence type="predicted"/>
<protein>
    <submittedName>
        <fullName evidence="1">Uncharacterized protein</fullName>
    </submittedName>
</protein>
<dbReference type="EMBL" id="CR522870">
    <property type="protein sequence ID" value="CAG36907.1"/>
    <property type="molecule type" value="Genomic_DNA"/>
</dbReference>
<dbReference type="Gene3D" id="3.60.21.10">
    <property type="match status" value="1"/>
</dbReference>
<evidence type="ECO:0000313" key="2">
    <source>
        <dbReference type="Proteomes" id="UP000000602"/>
    </source>
</evidence>
<sequence>MGYTAICAGSFDLAGHYAESIALPQNSQMPFISLNIVGDGEKTFFTPYTTVKAGNLNIGITALSKKTKGKDRLLVDSWRAVLKKQLPLMKKKFDFIILLSELSTRRTWK</sequence>
<dbReference type="AlphaFoldDB" id="Q6AL68"/>
<evidence type="ECO:0000313" key="1">
    <source>
        <dbReference type="EMBL" id="CAG36907.1"/>
    </source>
</evidence>
<gene>
    <name evidence="1" type="ordered locus">DP2178</name>
</gene>
<accession>Q6AL68</accession>